<feature type="compositionally biased region" description="Basic and acidic residues" evidence="4">
    <location>
        <begin position="493"/>
        <end position="510"/>
    </location>
</feature>
<evidence type="ECO:0000313" key="6">
    <source>
        <dbReference type="Proteomes" id="UP000515153"/>
    </source>
</evidence>
<feature type="compositionally biased region" description="Polar residues" evidence="4">
    <location>
        <begin position="680"/>
        <end position="691"/>
    </location>
</feature>
<feature type="region of interest" description="Disordered" evidence="4">
    <location>
        <begin position="485"/>
        <end position="908"/>
    </location>
</feature>
<evidence type="ECO:0000256" key="2">
    <source>
        <dbReference type="PROSITE-ProRule" id="PRU00192"/>
    </source>
</evidence>
<dbReference type="PANTHER" id="PTHR47775:SF1">
    <property type="entry name" value="BUD SITE SELECTION PROTEIN 14"/>
    <property type="match status" value="1"/>
</dbReference>
<dbReference type="KEGG" id="pgri:PgNI_00844"/>
<dbReference type="PANTHER" id="PTHR47775">
    <property type="entry name" value="BUD SITE SELECTION PROTEIN 14"/>
    <property type="match status" value="1"/>
</dbReference>
<dbReference type="FunFam" id="2.30.30.40:FF:000035">
    <property type="entry name" value="SH3 domain containing protein"/>
    <property type="match status" value="1"/>
</dbReference>
<protein>
    <recommendedName>
        <fullName evidence="5">SH3 domain-containing protein</fullName>
    </recommendedName>
</protein>
<feature type="domain" description="SH3" evidence="5">
    <location>
        <begin position="319"/>
        <end position="380"/>
    </location>
</feature>
<feature type="compositionally biased region" description="Polar residues" evidence="4">
    <location>
        <begin position="849"/>
        <end position="861"/>
    </location>
</feature>
<feature type="compositionally biased region" description="Acidic residues" evidence="4">
    <location>
        <begin position="117"/>
        <end position="132"/>
    </location>
</feature>
<feature type="compositionally biased region" description="Polar residues" evidence="4">
    <location>
        <begin position="807"/>
        <end position="816"/>
    </location>
</feature>
<evidence type="ECO:0000313" key="7">
    <source>
        <dbReference type="RefSeq" id="XP_030985859.1"/>
    </source>
</evidence>
<dbReference type="RefSeq" id="XP_030985859.1">
    <property type="nucleotide sequence ID" value="XM_031120921.1"/>
</dbReference>
<dbReference type="GO" id="GO:0008104">
    <property type="term" value="P:intracellular protein localization"/>
    <property type="evidence" value="ECO:0007669"/>
    <property type="project" value="TreeGrafter"/>
</dbReference>
<dbReference type="GO" id="GO:0030950">
    <property type="term" value="P:establishment or maintenance of actin cytoskeleton polarity"/>
    <property type="evidence" value="ECO:0007669"/>
    <property type="project" value="TreeGrafter"/>
</dbReference>
<dbReference type="InterPro" id="IPR001452">
    <property type="entry name" value="SH3_domain"/>
</dbReference>
<keyword evidence="6" id="KW-1185">Reference proteome</keyword>
<feature type="compositionally biased region" description="Polar residues" evidence="4">
    <location>
        <begin position="62"/>
        <end position="71"/>
    </location>
</feature>
<accession>A0A6P8BFL2</accession>
<organism evidence="6 7">
    <name type="scientific">Pyricularia grisea</name>
    <name type="common">Crabgrass-specific blast fungus</name>
    <name type="synonym">Magnaporthe grisea</name>
    <dbReference type="NCBI Taxonomy" id="148305"/>
    <lineage>
        <taxon>Eukaryota</taxon>
        <taxon>Fungi</taxon>
        <taxon>Dikarya</taxon>
        <taxon>Ascomycota</taxon>
        <taxon>Pezizomycotina</taxon>
        <taxon>Sordariomycetes</taxon>
        <taxon>Sordariomycetidae</taxon>
        <taxon>Magnaporthales</taxon>
        <taxon>Pyriculariaceae</taxon>
        <taxon>Pyricularia</taxon>
    </lineage>
</organism>
<sequence length="986" mass="107844">MTRPEIIRADSIDLQDHEAPSAKNHPRHPPAQSSQPTSALAPHQAETLREVAAESAEENSRSPRVSWNSGVDSGDFEPHAEDLVAGVSGSFEGASSGRSKMQQQDALAIAQNGGNDLLEDDIDPDGDEDDDMDKISSSPSIEDGGYPVSPATPCTLPKTSSLGSLPGPTAQNDDARSSSPYLETPEHMPITFTAQKNSHRRQAEGEYECGDGSQYECWSVDRGQKVDYAREDYWDYFEGRNSTQESESPQSCVSGQLHDCPDQSGSSAHFIETRGDHLAVAHSISEDGDDDDDFYSYQSDPRYCDSGWSSECLQDTEDIDFEFVYALHTFVATVEGQANATKGDTMVLLDDSNSYWWLVRVVKDSSIGYLPAEHIETPTERLARLNKHRNIDLSATMLGDQMEKTKNPIKSAMKRRKTKTVAFAAPTFHDYSDIDYSTEEEDPEMDYYIRQQQAQQQQEQQQQQQEQQQAQQNQQQQQQLQQVVATQAANEEEPSRAEAAKSRQQKDIRAVEPVIDEADNDLAVGGRTSEDIFEASKSITPGPTKTKDGTVRDSFFKDDTVETKKITLTPNLLRDDGGPRTSSDSKDSKQRPSLDKLEKDGILGKDDKKKKDKKEKEKKPSAIRSFFSRGGKKKSVDEDDDLSLGKRSMEAISESQGNDGEEIDEAQSPEKSTAPARNPSKLQKQPRTEPSPTRKPGSASRETSIDSYNETRANNVANVPPATMRIVESDVQDSRDMAAKTANAPPDSSKGPKSKREPKSAVSKVMPSRMQTPEAKPQKATKAKAGPGPDVVAPAEDVVAAEVVRKGSTSSDTNVAGGTARQPPKASVSQEDAQNVQVGALARDGMTESPIQTTAETSNNPPALMGDTSSQEDHSSPISSPSPELDGDEDSGRRHRKDDSVTTSTSTASAAWNDASLRAYFDSGTEIRDMLTLIYDKTDVAPVGPDHPIAGSLFREQNAKLAEITTQLDNMLGDWLARKQRLRGAA</sequence>
<dbReference type="AlphaFoldDB" id="A0A6P8BFL2"/>
<keyword evidence="1 2" id="KW-0728">SH3 domain</keyword>
<gene>
    <name evidence="7" type="ORF">PgNI_00844</name>
</gene>
<feature type="compositionally biased region" description="Polar residues" evidence="4">
    <location>
        <begin position="96"/>
        <end position="105"/>
    </location>
</feature>
<dbReference type="PROSITE" id="PS50002">
    <property type="entry name" value="SH3"/>
    <property type="match status" value="1"/>
</dbReference>
<evidence type="ECO:0000259" key="5">
    <source>
        <dbReference type="PROSITE" id="PS50002"/>
    </source>
</evidence>
<reference evidence="7" key="2">
    <citation type="submission" date="2019-10" db="EMBL/GenBank/DDBJ databases">
        <authorList>
            <consortium name="NCBI Genome Project"/>
        </authorList>
    </citation>
    <scope>NUCLEOTIDE SEQUENCE</scope>
    <source>
        <strain evidence="7">NI907</strain>
    </source>
</reference>
<feature type="compositionally biased region" description="Polar residues" evidence="4">
    <location>
        <begin position="827"/>
        <end position="837"/>
    </location>
</feature>
<proteinExistence type="predicted"/>
<dbReference type="GO" id="GO:0015630">
    <property type="term" value="C:microtubule cytoskeleton"/>
    <property type="evidence" value="ECO:0007669"/>
    <property type="project" value="TreeGrafter"/>
</dbReference>
<feature type="compositionally biased region" description="Low complexity" evidence="4">
    <location>
        <begin position="789"/>
        <end position="802"/>
    </location>
</feature>
<reference evidence="7" key="1">
    <citation type="journal article" date="2019" name="Mol. Biol. Evol.">
        <title>Blast fungal genomes show frequent chromosomal changes, gene gains and losses, and effector gene turnover.</title>
        <authorList>
            <person name="Gomez Luciano L.B."/>
            <person name="Jason Tsai I."/>
            <person name="Chuma I."/>
            <person name="Tosa Y."/>
            <person name="Chen Y.H."/>
            <person name="Li J.Y."/>
            <person name="Li M.Y."/>
            <person name="Jade Lu M.Y."/>
            <person name="Nakayashiki H."/>
            <person name="Li W.H."/>
        </authorList>
    </citation>
    <scope>NUCLEOTIDE SEQUENCE</scope>
    <source>
        <strain evidence="7">NI907</strain>
    </source>
</reference>
<keyword evidence="3" id="KW-0175">Coiled coil</keyword>
<feature type="region of interest" description="Disordered" evidence="4">
    <location>
        <begin position="1"/>
        <end position="184"/>
    </location>
</feature>
<feature type="compositionally biased region" description="Basic and acidic residues" evidence="4">
    <location>
        <begin position="573"/>
        <end position="620"/>
    </location>
</feature>
<dbReference type="Proteomes" id="UP000515153">
    <property type="component" value="Unplaced"/>
</dbReference>
<dbReference type="Gene3D" id="2.30.30.40">
    <property type="entry name" value="SH3 Domains"/>
    <property type="match status" value="1"/>
</dbReference>
<feature type="compositionally biased region" description="Polar residues" evidence="4">
    <location>
        <begin position="157"/>
        <end position="181"/>
    </location>
</feature>
<dbReference type="InterPro" id="IPR036028">
    <property type="entry name" value="SH3-like_dom_sf"/>
</dbReference>
<dbReference type="SUPFAM" id="SSF50044">
    <property type="entry name" value="SH3-domain"/>
    <property type="match status" value="1"/>
</dbReference>
<feature type="compositionally biased region" description="Polar residues" evidence="4">
    <location>
        <begin position="700"/>
        <end position="717"/>
    </location>
</feature>
<reference evidence="7" key="3">
    <citation type="submission" date="2025-08" db="UniProtKB">
        <authorList>
            <consortium name="RefSeq"/>
        </authorList>
    </citation>
    <scope>IDENTIFICATION</scope>
    <source>
        <strain evidence="7">NI907</strain>
    </source>
</reference>
<feature type="compositionally biased region" description="Basic and acidic residues" evidence="4">
    <location>
        <begin position="545"/>
        <end position="565"/>
    </location>
</feature>
<evidence type="ECO:0000256" key="4">
    <source>
        <dbReference type="SAM" id="MobiDB-lite"/>
    </source>
</evidence>
<dbReference type="SMART" id="SM00326">
    <property type="entry name" value="SH3"/>
    <property type="match status" value="1"/>
</dbReference>
<dbReference type="GeneID" id="41955835"/>
<feature type="compositionally biased region" description="Basic and acidic residues" evidence="4">
    <location>
        <begin position="1"/>
        <end position="20"/>
    </location>
</feature>
<name>A0A6P8BFL2_PYRGI</name>
<dbReference type="GO" id="GO:0051286">
    <property type="term" value="C:cell tip"/>
    <property type="evidence" value="ECO:0007669"/>
    <property type="project" value="TreeGrafter"/>
</dbReference>
<feature type="coiled-coil region" evidence="3">
    <location>
        <begin position="448"/>
        <end position="483"/>
    </location>
</feature>
<evidence type="ECO:0000256" key="3">
    <source>
        <dbReference type="SAM" id="Coils"/>
    </source>
</evidence>
<evidence type="ECO:0000256" key="1">
    <source>
        <dbReference type="ARBA" id="ARBA00022443"/>
    </source>
</evidence>
<dbReference type="InterPro" id="IPR053039">
    <property type="entry name" value="Polarity_Bud-Selection_Reg"/>
</dbReference>